<name>A0ABR9UPG4_9CHRO</name>
<comment type="pathway">
    <text evidence="6">Carbohydrate degradation; 2-deoxy-D-ribose 1-phosphate degradation; D-glyceraldehyde 3-phosphate and acetaldehyde from 2-deoxy-alpha-D-ribose 1-phosphate: step 2/2.</text>
</comment>
<comment type="caution">
    <text evidence="7">The sequence shown here is derived from an EMBL/GenBank/DDBJ whole genome shotgun (WGS) entry which is preliminary data.</text>
</comment>
<feature type="active site" description="Proton donor/acceptor" evidence="6">
    <location>
        <position position="184"/>
    </location>
</feature>
<evidence type="ECO:0000256" key="6">
    <source>
        <dbReference type="HAMAP-Rule" id="MF_00114"/>
    </source>
</evidence>
<dbReference type="InterPro" id="IPR011343">
    <property type="entry name" value="DeoC"/>
</dbReference>
<dbReference type="NCBIfam" id="TIGR00126">
    <property type="entry name" value="deoC"/>
    <property type="match status" value="1"/>
</dbReference>
<dbReference type="HAMAP" id="MF_00114">
    <property type="entry name" value="DeoC_type1"/>
    <property type="match status" value="1"/>
</dbReference>
<comment type="catalytic activity">
    <reaction evidence="5 6">
        <text>2-deoxy-D-ribose 5-phosphate = D-glyceraldehyde 3-phosphate + acetaldehyde</text>
        <dbReference type="Rhea" id="RHEA:12821"/>
        <dbReference type="ChEBI" id="CHEBI:15343"/>
        <dbReference type="ChEBI" id="CHEBI:59776"/>
        <dbReference type="ChEBI" id="CHEBI:62877"/>
        <dbReference type="EC" id="4.1.2.4"/>
    </reaction>
</comment>
<proteinExistence type="inferred from homology"/>
<dbReference type="PANTHER" id="PTHR10889:SF1">
    <property type="entry name" value="DEOXYRIBOSE-PHOSPHATE ALDOLASE"/>
    <property type="match status" value="1"/>
</dbReference>
<dbReference type="InterPro" id="IPR028581">
    <property type="entry name" value="DeoC_typeI"/>
</dbReference>
<dbReference type="InterPro" id="IPR002915">
    <property type="entry name" value="DeoC/FbaB/LacD_aldolase"/>
</dbReference>
<protein>
    <recommendedName>
        <fullName evidence="6">Deoxyribose-phosphate aldolase</fullName>
        <shortName evidence="6">DERA</shortName>
        <ecNumber evidence="6">4.1.2.4</ecNumber>
    </recommendedName>
    <alternativeName>
        <fullName evidence="6">2-deoxy-D-ribose 5-phosphate aldolase</fullName>
    </alternativeName>
    <alternativeName>
        <fullName evidence="6">Phosphodeoxyriboaldolase</fullName>
        <shortName evidence="6">Deoxyriboaldolase</shortName>
    </alternativeName>
</protein>
<organism evidence="7 8">
    <name type="scientific">Gloeocapsopsis crepidinum LEGE 06123</name>
    <dbReference type="NCBI Taxonomy" id="588587"/>
    <lineage>
        <taxon>Bacteria</taxon>
        <taxon>Bacillati</taxon>
        <taxon>Cyanobacteriota</taxon>
        <taxon>Cyanophyceae</taxon>
        <taxon>Oscillatoriophycideae</taxon>
        <taxon>Chroococcales</taxon>
        <taxon>Chroococcaceae</taxon>
        <taxon>Gloeocapsopsis</taxon>
    </lineage>
</organism>
<evidence type="ECO:0000256" key="2">
    <source>
        <dbReference type="ARBA" id="ARBA00022490"/>
    </source>
</evidence>
<dbReference type="SUPFAM" id="SSF51569">
    <property type="entry name" value="Aldolase"/>
    <property type="match status" value="1"/>
</dbReference>
<feature type="active site" description="Proton donor/acceptor" evidence="6">
    <location>
        <position position="96"/>
    </location>
</feature>
<dbReference type="EC" id="4.1.2.4" evidence="6"/>
<reference evidence="7 8" key="1">
    <citation type="submission" date="2020-10" db="EMBL/GenBank/DDBJ databases">
        <authorList>
            <person name="Castelo-Branco R."/>
            <person name="Eusebio N."/>
            <person name="Adriana R."/>
            <person name="Vieira A."/>
            <person name="Brugerolle De Fraissinette N."/>
            <person name="Rezende De Castro R."/>
            <person name="Schneider M.P."/>
            <person name="Vasconcelos V."/>
            <person name="Leao P.N."/>
        </authorList>
    </citation>
    <scope>NUCLEOTIDE SEQUENCE [LARGE SCALE GENOMIC DNA]</scope>
    <source>
        <strain evidence="7 8">LEGE 06123</strain>
    </source>
</reference>
<comment type="function">
    <text evidence="6">Catalyzes a reversible aldol reaction between acetaldehyde and D-glyceraldehyde 3-phosphate to generate 2-deoxy-D-ribose 5-phosphate.</text>
</comment>
<dbReference type="Gene3D" id="3.20.20.70">
    <property type="entry name" value="Aldolase class I"/>
    <property type="match status" value="1"/>
</dbReference>
<sequence length="230" mass="25059">MAADYPDIDIAPLIDHALLHPTATSEQVQQWCEQADRFQFAAVCVYPTHVRQAAELLRGKNPRVCTVIGFPTGATTSNVKLYEAQEAVDNGATELDVVLNLGWIKTGKTEQLHREIAEICEVGRTVKVILETALLTDAEKRLAAEICMDAGAAFLKTSTGWHGGATVADVRLLKEVARDRIGIKASGGIRTIEQAFELILAGATRLGTSRGPELIRQRDNLDIDQEIISN</sequence>
<dbReference type="PIRSF" id="PIRSF001357">
    <property type="entry name" value="DeoC"/>
    <property type="match status" value="1"/>
</dbReference>
<dbReference type="RefSeq" id="WP_193931380.1">
    <property type="nucleotide sequence ID" value="NZ_CAWPMZ010000022.1"/>
</dbReference>
<evidence type="ECO:0000256" key="1">
    <source>
        <dbReference type="ARBA" id="ARBA00010936"/>
    </source>
</evidence>
<feature type="active site" description="Schiff-base intermediate with acetaldehyde" evidence="6">
    <location>
        <position position="156"/>
    </location>
</feature>
<dbReference type="GO" id="GO:0004139">
    <property type="term" value="F:deoxyribose-phosphate aldolase activity"/>
    <property type="evidence" value="ECO:0007669"/>
    <property type="project" value="UniProtKB-EC"/>
</dbReference>
<accession>A0ABR9UPG4</accession>
<comment type="similarity">
    <text evidence="1 6">Belongs to the DeoC/FbaB aldolase family. DeoC type 1 subfamily.</text>
</comment>
<keyword evidence="8" id="KW-1185">Reference proteome</keyword>
<evidence type="ECO:0000256" key="3">
    <source>
        <dbReference type="ARBA" id="ARBA00023239"/>
    </source>
</evidence>
<keyword evidence="3 6" id="KW-0456">Lyase</keyword>
<dbReference type="Proteomes" id="UP000651156">
    <property type="component" value="Unassembled WGS sequence"/>
</dbReference>
<dbReference type="SMART" id="SM01133">
    <property type="entry name" value="DeoC"/>
    <property type="match status" value="1"/>
</dbReference>
<dbReference type="InterPro" id="IPR013785">
    <property type="entry name" value="Aldolase_TIM"/>
</dbReference>
<gene>
    <name evidence="6 7" type="primary">deoC</name>
    <name evidence="7" type="ORF">IQ230_07300</name>
</gene>
<dbReference type="PANTHER" id="PTHR10889">
    <property type="entry name" value="DEOXYRIBOSE-PHOSPHATE ALDOLASE"/>
    <property type="match status" value="1"/>
</dbReference>
<keyword evidence="2 6" id="KW-0963">Cytoplasm</keyword>
<comment type="subcellular location">
    <subcellularLocation>
        <location evidence="6">Cytoplasm</location>
    </subcellularLocation>
</comment>
<dbReference type="EMBL" id="JADEWN010000012">
    <property type="protein sequence ID" value="MBE9190172.1"/>
    <property type="molecule type" value="Genomic_DNA"/>
</dbReference>
<keyword evidence="4 6" id="KW-0704">Schiff base</keyword>
<evidence type="ECO:0000256" key="5">
    <source>
        <dbReference type="ARBA" id="ARBA00048791"/>
    </source>
</evidence>
<evidence type="ECO:0000313" key="8">
    <source>
        <dbReference type="Proteomes" id="UP000651156"/>
    </source>
</evidence>
<dbReference type="CDD" id="cd00959">
    <property type="entry name" value="DeoC"/>
    <property type="match status" value="1"/>
</dbReference>
<dbReference type="Pfam" id="PF01791">
    <property type="entry name" value="DeoC"/>
    <property type="match status" value="1"/>
</dbReference>
<evidence type="ECO:0000313" key="7">
    <source>
        <dbReference type="EMBL" id="MBE9190172.1"/>
    </source>
</evidence>
<evidence type="ECO:0000256" key="4">
    <source>
        <dbReference type="ARBA" id="ARBA00023270"/>
    </source>
</evidence>